<reference evidence="3" key="1">
    <citation type="submission" date="2025-08" db="UniProtKB">
        <authorList>
            <consortium name="Ensembl"/>
        </authorList>
    </citation>
    <scope>IDENTIFICATION</scope>
</reference>
<dbReference type="GO" id="GO:0016020">
    <property type="term" value="C:membrane"/>
    <property type="evidence" value="ECO:0007669"/>
    <property type="project" value="InterPro"/>
</dbReference>
<dbReference type="GO" id="GO:0005737">
    <property type="term" value="C:cytoplasm"/>
    <property type="evidence" value="ECO:0007669"/>
    <property type="project" value="InterPro"/>
</dbReference>
<organism evidence="3 4">
    <name type="scientific">Neogobius melanostomus</name>
    <name type="common">round goby</name>
    <dbReference type="NCBI Taxonomy" id="47308"/>
    <lineage>
        <taxon>Eukaryota</taxon>
        <taxon>Metazoa</taxon>
        <taxon>Chordata</taxon>
        <taxon>Craniata</taxon>
        <taxon>Vertebrata</taxon>
        <taxon>Euteleostomi</taxon>
        <taxon>Actinopterygii</taxon>
        <taxon>Neopterygii</taxon>
        <taxon>Teleostei</taxon>
        <taxon>Neoteleostei</taxon>
        <taxon>Acanthomorphata</taxon>
        <taxon>Gobiaria</taxon>
        <taxon>Gobiiformes</taxon>
        <taxon>Gobioidei</taxon>
        <taxon>Gobiidae</taxon>
        <taxon>Benthophilinae</taxon>
        <taxon>Neogobiini</taxon>
        <taxon>Neogobius</taxon>
    </lineage>
</organism>
<dbReference type="Ensembl" id="ENSNMLT00000003130.1">
    <property type="protein sequence ID" value="ENSNMLP00000002717.1"/>
    <property type="gene ID" value="ENSNMLG00000001968.1"/>
</dbReference>
<proteinExistence type="predicted"/>
<feature type="domain" description="DUF1170" evidence="2">
    <location>
        <begin position="181"/>
        <end position="323"/>
    </location>
</feature>
<dbReference type="InterPro" id="IPR051566">
    <property type="entry name" value="CNKSR"/>
</dbReference>
<name>A0A8C6S959_9GOBI</name>
<dbReference type="AlphaFoldDB" id="A0A8C6S959"/>
<protein>
    <recommendedName>
        <fullName evidence="2">DUF1170 domain-containing protein</fullName>
    </recommendedName>
</protein>
<dbReference type="InterPro" id="IPR010599">
    <property type="entry name" value="CNK2/3_dom"/>
</dbReference>
<evidence type="ECO:0000259" key="2">
    <source>
        <dbReference type="Pfam" id="PF06663"/>
    </source>
</evidence>
<evidence type="ECO:0000313" key="3">
    <source>
        <dbReference type="Ensembl" id="ENSNMLP00000002717.1"/>
    </source>
</evidence>
<dbReference type="Proteomes" id="UP000694523">
    <property type="component" value="Unplaced"/>
</dbReference>
<reference evidence="3" key="2">
    <citation type="submission" date="2025-09" db="UniProtKB">
        <authorList>
            <consortium name="Ensembl"/>
        </authorList>
    </citation>
    <scope>IDENTIFICATION</scope>
</reference>
<feature type="region of interest" description="Disordered" evidence="1">
    <location>
        <begin position="321"/>
        <end position="358"/>
    </location>
</feature>
<dbReference type="PANTHER" id="PTHR12844">
    <property type="entry name" value="CONNECTOR ENCHANCER OF KINASE SUPPRESSOR OF RAS"/>
    <property type="match status" value="1"/>
</dbReference>
<sequence>MTWNVPQRGFKHWPFLCSVSCRSHREDPRGRRGGAGQRADGGEISYTSSFILSLQVYCLVPSFHLHKVYYESTKISEDFRRDAADSKGFILYHSGLNFAETSQVGWQLKHLVERLRAESGAVVLTLKKKRATGSGSAAPLKNMRWRPPLVKTTQPSGPASGPRAVPGTAPQLGEESPKRGASILDLYIPLPPAAPYCPLEGGSSPIKAMSPNSCLDADRPFSAADPEAAVRLRQRSSTRCKARPVSMPVDLSSRIYARKGLQRCLSNERVSAILEEEGFPVQYRAAPLNRGLAPSLRGVDHIRGSQCFMNAELHNSATIPYHQHLHPGTRGDTGGEAGQTEPQTGPQTRPRSRSKPSSVIGGWLARLRLLSH</sequence>
<evidence type="ECO:0000256" key="1">
    <source>
        <dbReference type="SAM" id="MobiDB-lite"/>
    </source>
</evidence>
<dbReference type="Pfam" id="PF06663">
    <property type="entry name" value="CNK2_3_dom"/>
    <property type="match status" value="1"/>
</dbReference>
<feature type="region of interest" description="Disordered" evidence="1">
    <location>
        <begin position="148"/>
        <end position="176"/>
    </location>
</feature>
<keyword evidence="4" id="KW-1185">Reference proteome</keyword>
<accession>A0A8C6S959</accession>
<evidence type="ECO:0000313" key="4">
    <source>
        <dbReference type="Proteomes" id="UP000694523"/>
    </source>
</evidence>
<feature type="compositionally biased region" description="Polar residues" evidence="1">
    <location>
        <begin position="340"/>
        <end position="349"/>
    </location>
</feature>
<dbReference type="GO" id="GO:0009966">
    <property type="term" value="P:regulation of signal transduction"/>
    <property type="evidence" value="ECO:0007669"/>
    <property type="project" value="InterPro"/>
</dbReference>
<dbReference type="PANTHER" id="PTHR12844:SF45">
    <property type="entry name" value="CNK3_IPCEF1 FUSION PROTEIN-RELATED"/>
    <property type="match status" value="1"/>
</dbReference>